<dbReference type="Pfam" id="PF03062">
    <property type="entry name" value="MBOAT"/>
    <property type="match status" value="1"/>
</dbReference>
<dbReference type="GO" id="GO:0005789">
    <property type="term" value="C:endoplasmic reticulum membrane"/>
    <property type="evidence" value="ECO:0007669"/>
    <property type="project" value="UniProtKB-SubCell"/>
</dbReference>
<feature type="transmembrane region" description="Helical" evidence="9">
    <location>
        <begin position="180"/>
        <end position="199"/>
    </location>
</feature>
<feature type="transmembrane region" description="Helical" evidence="9">
    <location>
        <begin position="241"/>
        <end position="262"/>
    </location>
</feature>
<evidence type="ECO:0000256" key="4">
    <source>
        <dbReference type="ARBA" id="ARBA00022692"/>
    </source>
</evidence>
<evidence type="ECO:0000256" key="5">
    <source>
        <dbReference type="ARBA" id="ARBA00022824"/>
    </source>
</evidence>
<sequence length="284" mass="32996">MRLLMKTHAFIRANAPVALQYKPHTEKEVSIPEFSKFLYFLFAPTLIYQNSYPRTQSIRWGYVCKCFIEVLACMVYMSFITERFLIREFNQFGVKSFGWKEITLIVLGNGLAGILVLLNTFYAVLHCWMNGFAEMLRFGDRLFYEDWWTSTTYSRYYRTWNVVVHDWLYAYIYKDMYEHVVPGNILLAKLTVFFVSAMVHEYILGFAFRFCMPILFIEFFGLGVIFSFLKSNNKAIGNAAVWYGLGCGMGIGVSAYALEFYARLNCPAQSGGIASYFIPRSIFC</sequence>
<keyword evidence="3" id="KW-0808">Transferase</keyword>
<evidence type="ECO:0000256" key="7">
    <source>
        <dbReference type="ARBA" id="ARBA00023136"/>
    </source>
</evidence>
<protein>
    <recommendedName>
        <fullName evidence="11">O-acyltransferase</fullName>
    </recommendedName>
</protein>
<feature type="transmembrane region" description="Helical" evidence="9">
    <location>
        <begin position="206"/>
        <end position="229"/>
    </location>
</feature>
<dbReference type="InterPro" id="IPR004299">
    <property type="entry name" value="MBOAT_fam"/>
</dbReference>
<dbReference type="PANTHER" id="PTHR10408">
    <property type="entry name" value="STEROL O-ACYLTRANSFERASE"/>
    <property type="match status" value="1"/>
</dbReference>
<evidence type="ECO:0000256" key="8">
    <source>
        <dbReference type="ARBA" id="ARBA00023315"/>
    </source>
</evidence>
<keyword evidence="8" id="KW-0012">Acyltransferase</keyword>
<dbReference type="AlphaFoldDB" id="A0A1Y1LF09"/>
<evidence type="ECO:0000313" key="10">
    <source>
        <dbReference type="EMBL" id="JAV71471.1"/>
    </source>
</evidence>
<evidence type="ECO:0000256" key="6">
    <source>
        <dbReference type="ARBA" id="ARBA00022989"/>
    </source>
</evidence>
<comment type="similarity">
    <text evidence="2">Belongs to the membrane-bound acyltransferase family. Sterol o-acyltransferase subfamily.</text>
</comment>
<organism evidence="10">
    <name type="scientific">Photinus pyralis</name>
    <name type="common">Common eastern firefly</name>
    <name type="synonym">Lampyris pyralis</name>
    <dbReference type="NCBI Taxonomy" id="7054"/>
    <lineage>
        <taxon>Eukaryota</taxon>
        <taxon>Metazoa</taxon>
        <taxon>Ecdysozoa</taxon>
        <taxon>Arthropoda</taxon>
        <taxon>Hexapoda</taxon>
        <taxon>Insecta</taxon>
        <taxon>Pterygota</taxon>
        <taxon>Neoptera</taxon>
        <taxon>Endopterygota</taxon>
        <taxon>Coleoptera</taxon>
        <taxon>Polyphaga</taxon>
        <taxon>Elateriformia</taxon>
        <taxon>Elateroidea</taxon>
        <taxon>Lampyridae</taxon>
        <taxon>Lampyrinae</taxon>
        <taxon>Photinus</taxon>
    </lineage>
</organism>
<feature type="transmembrane region" description="Helical" evidence="9">
    <location>
        <begin position="102"/>
        <end position="125"/>
    </location>
</feature>
<evidence type="ECO:0000256" key="1">
    <source>
        <dbReference type="ARBA" id="ARBA00004477"/>
    </source>
</evidence>
<comment type="subcellular location">
    <subcellularLocation>
        <location evidence="1">Endoplasmic reticulum membrane</location>
        <topology evidence="1">Multi-pass membrane protein</topology>
    </subcellularLocation>
</comment>
<evidence type="ECO:0000256" key="2">
    <source>
        <dbReference type="ARBA" id="ARBA00009010"/>
    </source>
</evidence>
<dbReference type="GO" id="GO:0008203">
    <property type="term" value="P:cholesterol metabolic process"/>
    <property type="evidence" value="ECO:0007669"/>
    <property type="project" value="TreeGrafter"/>
</dbReference>
<dbReference type="InterPro" id="IPR014371">
    <property type="entry name" value="Oat_ACAT_DAG_ARE"/>
</dbReference>
<keyword evidence="6 9" id="KW-1133">Transmembrane helix</keyword>
<evidence type="ECO:0000256" key="3">
    <source>
        <dbReference type="ARBA" id="ARBA00022679"/>
    </source>
</evidence>
<name>A0A1Y1LF09_PHOPY</name>
<dbReference type="GO" id="GO:0008374">
    <property type="term" value="F:O-acyltransferase activity"/>
    <property type="evidence" value="ECO:0007669"/>
    <property type="project" value="InterPro"/>
</dbReference>
<feature type="transmembrane region" description="Helical" evidence="9">
    <location>
        <begin position="60"/>
        <end position="81"/>
    </location>
</feature>
<keyword evidence="7 9" id="KW-0472">Membrane</keyword>
<dbReference type="EMBL" id="GEZM01059465">
    <property type="protein sequence ID" value="JAV71471.1"/>
    <property type="molecule type" value="Transcribed_RNA"/>
</dbReference>
<evidence type="ECO:0000256" key="9">
    <source>
        <dbReference type="SAM" id="Phobius"/>
    </source>
</evidence>
<evidence type="ECO:0008006" key="11">
    <source>
        <dbReference type="Google" id="ProtNLM"/>
    </source>
</evidence>
<dbReference type="PANTHER" id="PTHR10408:SF8">
    <property type="entry name" value="O-ACYLTRANSFERASE"/>
    <property type="match status" value="1"/>
</dbReference>
<proteinExistence type="inferred from homology"/>
<reference evidence="10" key="1">
    <citation type="journal article" date="2016" name="Sci. Rep.">
        <title>Molecular characterization of firefly nuptial gifts: a multi-omics approach sheds light on postcopulatory sexual selection.</title>
        <authorList>
            <person name="Al-Wathiqui N."/>
            <person name="Fallon T.R."/>
            <person name="South A."/>
            <person name="Weng J.K."/>
            <person name="Lewis S.M."/>
        </authorList>
    </citation>
    <scope>NUCLEOTIDE SEQUENCE</scope>
</reference>
<accession>A0A1Y1LF09</accession>
<keyword evidence="5" id="KW-0256">Endoplasmic reticulum</keyword>
<keyword evidence="4 9" id="KW-0812">Transmembrane</keyword>